<keyword evidence="3" id="KW-0949">S-adenosyl-L-methionine</keyword>
<dbReference type="PROSITE" id="PS51600">
    <property type="entry name" value="SAM_GNMT"/>
    <property type="match status" value="1"/>
</dbReference>
<evidence type="ECO:0000313" key="7">
    <source>
        <dbReference type="Proteomes" id="UP001058236"/>
    </source>
</evidence>
<evidence type="ECO:0000256" key="4">
    <source>
        <dbReference type="SAM" id="MobiDB-lite"/>
    </source>
</evidence>
<dbReference type="Pfam" id="PF13649">
    <property type="entry name" value="Methyltransf_25"/>
    <property type="match status" value="1"/>
</dbReference>
<evidence type="ECO:0000256" key="3">
    <source>
        <dbReference type="ARBA" id="ARBA00022691"/>
    </source>
</evidence>
<evidence type="ECO:0000259" key="5">
    <source>
        <dbReference type="Pfam" id="PF13649"/>
    </source>
</evidence>
<organism evidence="6 7">
    <name type="scientific">Streptomyces cavourensis</name>
    <dbReference type="NCBI Taxonomy" id="67258"/>
    <lineage>
        <taxon>Bacteria</taxon>
        <taxon>Bacillati</taxon>
        <taxon>Actinomycetota</taxon>
        <taxon>Actinomycetes</taxon>
        <taxon>Kitasatosporales</taxon>
        <taxon>Streptomycetaceae</taxon>
        <taxon>Streptomyces</taxon>
    </lineage>
</organism>
<keyword evidence="7" id="KW-1185">Reference proteome</keyword>
<evidence type="ECO:0000256" key="1">
    <source>
        <dbReference type="ARBA" id="ARBA00022603"/>
    </source>
</evidence>
<dbReference type="GO" id="GO:0008168">
    <property type="term" value="F:methyltransferase activity"/>
    <property type="evidence" value="ECO:0007669"/>
    <property type="project" value="UniProtKB-KW"/>
</dbReference>
<dbReference type="InterPro" id="IPR041698">
    <property type="entry name" value="Methyltransf_25"/>
</dbReference>
<dbReference type="Proteomes" id="UP001058236">
    <property type="component" value="Chromosome"/>
</dbReference>
<dbReference type="CDD" id="cd02440">
    <property type="entry name" value="AdoMet_MTases"/>
    <property type="match status" value="1"/>
</dbReference>
<dbReference type="PANTHER" id="PTHR16458">
    <property type="entry name" value="GLYCINE N-METHYLTRANSFERASE"/>
    <property type="match status" value="1"/>
</dbReference>
<proteinExistence type="predicted"/>
<protein>
    <submittedName>
        <fullName evidence="6">Methyltransferase domain-containing protein</fullName>
    </submittedName>
</protein>
<dbReference type="EMBL" id="CP101397">
    <property type="protein sequence ID" value="UTR79178.1"/>
    <property type="molecule type" value="Genomic_DNA"/>
</dbReference>
<dbReference type="PANTHER" id="PTHR16458:SF2">
    <property type="entry name" value="GLYCINE N-METHYLTRANSFERASE"/>
    <property type="match status" value="1"/>
</dbReference>
<feature type="domain" description="Methyltransferase" evidence="5">
    <location>
        <begin position="65"/>
        <end position="162"/>
    </location>
</feature>
<dbReference type="InterPro" id="IPR029063">
    <property type="entry name" value="SAM-dependent_MTases_sf"/>
</dbReference>
<name>A0ABY5F694_9ACTN</name>
<dbReference type="InterPro" id="IPR014369">
    <property type="entry name" value="Gly/Sar_N_MeTrfase"/>
</dbReference>
<gene>
    <name evidence="6" type="ORF">NLU04_12230</name>
</gene>
<feature type="region of interest" description="Disordered" evidence="4">
    <location>
        <begin position="1"/>
        <end position="21"/>
    </location>
</feature>
<dbReference type="Gene3D" id="3.40.50.150">
    <property type="entry name" value="Vaccinia Virus protein VP39"/>
    <property type="match status" value="1"/>
</dbReference>
<keyword evidence="2" id="KW-0808">Transferase</keyword>
<keyword evidence="1 6" id="KW-0489">Methyltransferase</keyword>
<sequence>MTQPTTRTSDAPGPARAGRDAEDFEGQYVSKLVDRWDQLIDWDRRGAGEQDFFVELLREAEARRVLDVAAGTGYHAVTLAQQGFDVTAADGSAEMIAWTRRNAEGRGLSFPAVQADWRRLGEHIGGRYDAVVCLGSSLPHLFQEADRRAALAAFYEVLNPGGMLIVDHRNFDAIRRHRYSSSGNYYYCGTGANVSIAHVDGRLCRFQYDFADGSTHHLDVYPILSDELSALLIDTGFDTVQQFGDFQESYDIDAVDFVIHVARKQ</sequence>
<accession>A0ABY5F694</accession>
<dbReference type="Gene3D" id="3.30.46.10">
    <property type="entry name" value="Glycine N-methyltransferase, chain A, domain 1"/>
    <property type="match status" value="1"/>
</dbReference>
<dbReference type="GO" id="GO:0032259">
    <property type="term" value="P:methylation"/>
    <property type="evidence" value="ECO:0007669"/>
    <property type="project" value="UniProtKB-KW"/>
</dbReference>
<dbReference type="RefSeq" id="WP_255239036.1">
    <property type="nucleotide sequence ID" value="NZ_CP101397.1"/>
</dbReference>
<evidence type="ECO:0000256" key="2">
    <source>
        <dbReference type="ARBA" id="ARBA00022679"/>
    </source>
</evidence>
<evidence type="ECO:0000313" key="6">
    <source>
        <dbReference type="EMBL" id="UTR79178.1"/>
    </source>
</evidence>
<dbReference type="SUPFAM" id="SSF53335">
    <property type="entry name" value="S-adenosyl-L-methionine-dependent methyltransferases"/>
    <property type="match status" value="1"/>
</dbReference>
<reference evidence="6" key="1">
    <citation type="submission" date="2022-07" db="EMBL/GenBank/DDBJ databases">
        <title>Genomic of Streptomyces cavourensis F2.</title>
        <authorList>
            <person name="Hu S."/>
            <person name="Liang W."/>
        </authorList>
    </citation>
    <scope>NUCLEOTIDE SEQUENCE</scope>
    <source>
        <strain evidence="6">F2</strain>
    </source>
</reference>